<proteinExistence type="predicted"/>
<evidence type="ECO:0000256" key="1">
    <source>
        <dbReference type="ARBA" id="ARBA00022741"/>
    </source>
</evidence>
<protein>
    <submittedName>
        <fullName evidence="4">Uncharacterized protein</fullName>
    </submittedName>
</protein>
<dbReference type="RefSeq" id="WP_054844805.1">
    <property type="nucleotide sequence ID" value="NZ_AP018929.1"/>
</dbReference>
<dbReference type="Gene3D" id="3.90.1530.10">
    <property type="entry name" value="Conserved hypothetical protein from pyrococcus furiosus pfu- 392566-001, ParB domain"/>
    <property type="match status" value="1"/>
</dbReference>
<dbReference type="EMBL" id="AP018929">
    <property type="protein sequence ID" value="BBG24603.1"/>
    <property type="molecule type" value="Genomic_DNA"/>
</dbReference>
<reference evidence="4 5" key="2">
    <citation type="journal article" date="2020" name="Int. J. Syst. Evol. Microbiol.">
        <title>Sulfuracidifex tepidarius gen. nov., sp. nov. and transfer of Sulfolobus metallicus Huber and Stetter 1992 to the genus Sulfuracidifex as Sulfuracidifex metallicus comb. nov.</title>
        <authorList>
            <person name="Itoh T."/>
            <person name="Miura T."/>
            <person name="Sakai H.D."/>
            <person name="Kato S."/>
            <person name="Ohkuma M."/>
            <person name="Takashina T."/>
        </authorList>
    </citation>
    <scope>NUCLEOTIDE SEQUENCE</scope>
    <source>
        <strain evidence="3 5">IC-006</strain>
        <strain evidence="4">IC-007</strain>
    </source>
</reference>
<keyword evidence="1" id="KW-0547">Nucleotide-binding</keyword>
<name>A0A510E4E9_9CREN</name>
<sequence length="196" mass="22731">MSFTNEKIIKVGINKLLRHEDINFQNLERSIQEIIKTRKVSPIVVDLSSYLVVDGHHRLAALKTLGYDMVPAFPIDYASPSVKVYGWMRQISPSGQAKDVIKEFQSSGKFCAEYENLRICEDSLFSLYWKLDYIENYMMKIGFCVTKNQDRGLRVPPLTKEYIIEIAKRGVLFPPKSTRHTYDFIIPKYLIPIECL</sequence>
<dbReference type="GeneID" id="41718273"/>
<accession>A0A510E4E9</accession>
<dbReference type="KEGG" id="step:IC006_1932"/>
<evidence type="ECO:0000313" key="4">
    <source>
        <dbReference type="EMBL" id="BBG27391.1"/>
    </source>
</evidence>
<dbReference type="STRING" id="1294262.GCA_001316085_00066"/>
<dbReference type="InterPro" id="IPR023098">
    <property type="entry name" value="SerK/SbnI_C"/>
</dbReference>
<evidence type="ECO:0000313" key="3">
    <source>
        <dbReference type="EMBL" id="BBG24603.1"/>
    </source>
</evidence>
<evidence type="ECO:0000313" key="5">
    <source>
        <dbReference type="Proteomes" id="UP000322983"/>
    </source>
</evidence>
<reference evidence="6" key="1">
    <citation type="submission" date="2018-09" db="EMBL/GenBank/DDBJ databases">
        <title>Complete Genome Sequencing of Sulfolobus sp. JCM 16834.</title>
        <authorList>
            <person name="Kato S."/>
            <person name="Itoh T."/>
            <person name="Ohkuma M."/>
        </authorList>
    </citation>
    <scope>NUCLEOTIDE SEQUENCE [LARGE SCALE GENOMIC DNA]</scope>
    <source>
        <strain evidence="6">IC-007</strain>
    </source>
</reference>
<dbReference type="SUPFAM" id="SSF110849">
    <property type="entry name" value="ParB/Sulfiredoxin"/>
    <property type="match status" value="1"/>
</dbReference>
<dbReference type="EMBL" id="AP018930">
    <property type="protein sequence ID" value="BBG27391.1"/>
    <property type="molecule type" value="Genomic_DNA"/>
</dbReference>
<dbReference type="OrthoDB" id="89900at2157"/>
<dbReference type="Gene3D" id="3.30.1760.10">
    <property type="entry name" value="Conserved hypothetical protein from pyrococcus furiosus pfu- 392566-001, domain 2"/>
    <property type="match status" value="1"/>
</dbReference>
<gene>
    <name evidence="3" type="ORF">IC006_1932</name>
    <name evidence="4" type="ORF">IC007_1940</name>
</gene>
<accession>A0A510DWK1</accession>
<keyword evidence="5" id="KW-1185">Reference proteome</keyword>
<dbReference type="GO" id="GO:0005524">
    <property type="term" value="F:ATP binding"/>
    <property type="evidence" value="ECO:0007669"/>
    <property type="project" value="UniProtKB-KW"/>
</dbReference>
<organism evidence="4 6">
    <name type="scientific">Sulfuracidifex tepidarius</name>
    <dbReference type="NCBI Taxonomy" id="1294262"/>
    <lineage>
        <taxon>Archaea</taxon>
        <taxon>Thermoproteota</taxon>
        <taxon>Thermoprotei</taxon>
        <taxon>Sulfolobales</taxon>
        <taxon>Sulfolobaceae</taxon>
        <taxon>Sulfuracidifex</taxon>
    </lineage>
</organism>
<dbReference type="Proteomes" id="UP000325030">
    <property type="component" value="Chromosome"/>
</dbReference>
<dbReference type="AlphaFoldDB" id="A0A510E4E9"/>
<dbReference type="Proteomes" id="UP000322983">
    <property type="component" value="Chromosome"/>
</dbReference>
<dbReference type="InterPro" id="IPR036086">
    <property type="entry name" value="ParB/Sulfiredoxin_sf"/>
</dbReference>
<keyword evidence="2" id="KW-0067">ATP-binding</keyword>
<evidence type="ECO:0000313" key="6">
    <source>
        <dbReference type="Proteomes" id="UP000325030"/>
    </source>
</evidence>
<evidence type="ECO:0000256" key="2">
    <source>
        <dbReference type="ARBA" id="ARBA00022840"/>
    </source>
</evidence>